<sequence>MLSKAKHPCTGFLTDARNDKEDHVIGTTTACLFCIIVAAVAGGSLSVSARRKRKENEKSGAVFFAIAYILNKPKFDLRLP</sequence>
<dbReference type="EMBL" id="PHFL01000043">
    <property type="protein sequence ID" value="RFM24322.1"/>
    <property type="molecule type" value="Genomic_DNA"/>
</dbReference>
<protein>
    <submittedName>
        <fullName evidence="2">Uncharacterized protein</fullName>
    </submittedName>
</protein>
<evidence type="ECO:0000256" key="1">
    <source>
        <dbReference type="SAM" id="Phobius"/>
    </source>
</evidence>
<evidence type="ECO:0000313" key="2">
    <source>
        <dbReference type="EMBL" id="RFM24322.1"/>
    </source>
</evidence>
<evidence type="ECO:0000313" key="3">
    <source>
        <dbReference type="Proteomes" id="UP000266389"/>
    </source>
</evidence>
<reference evidence="2 3" key="1">
    <citation type="journal article" date="2011" name="ISME J.">
        <title>Community ecology of hot spring cyanobacterial mats: predominant populations and their functional potential.</title>
        <authorList>
            <person name="Klatt C.G."/>
            <person name="Wood J.M."/>
            <person name="Rusch D.B."/>
            <person name="Bateson M.M."/>
            <person name="Hamamura N."/>
            <person name="Heidelberg J.F."/>
            <person name="Grossman A.R."/>
            <person name="Bhaya D."/>
            <person name="Cohan F.M."/>
            <person name="Kuhl M."/>
            <person name="Bryant D.A."/>
            <person name="Ward D.M."/>
        </authorList>
    </citation>
    <scope>NUCLEOTIDE SEQUENCE [LARGE SCALE GENOMIC DNA]</scope>
    <source>
        <strain evidence="2">OS</strain>
    </source>
</reference>
<accession>A0A395M0S9</accession>
<dbReference type="Proteomes" id="UP000266389">
    <property type="component" value="Unassembled WGS sequence"/>
</dbReference>
<gene>
    <name evidence="2" type="ORF">D0433_06525</name>
</gene>
<dbReference type="AlphaFoldDB" id="A0A395M0S9"/>
<keyword evidence="1" id="KW-0812">Transmembrane</keyword>
<keyword evidence="1" id="KW-0472">Membrane</keyword>
<comment type="caution">
    <text evidence="2">The sequence shown here is derived from an EMBL/GenBank/DDBJ whole genome shotgun (WGS) entry which is preliminary data.</text>
</comment>
<proteinExistence type="predicted"/>
<organism evidence="2 3">
    <name type="scientific">Candidatus Thermochlorobacter aerophilus</name>
    <dbReference type="NCBI Taxonomy" id="1868324"/>
    <lineage>
        <taxon>Bacteria</taxon>
        <taxon>Pseudomonadati</taxon>
        <taxon>Chlorobiota</taxon>
        <taxon>Chlorobiia</taxon>
        <taxon>Chlorobiales</taxon>
        <taxon>Candidatus Thermochlorobacteriaceae</taxon>
        <taxon>Candidatus Thermochlorobacter</taxon>
    </lineage>
</organism>
<keyword evidence="1" id="KW-1133">Transmembrane helix</keyword>
<feature type="transmembrane region" description="Helical" evidence="1">
    <location>
        <begin position="24"/>
        <end position="49"/>
    </location>
</feature>
<name>A0A395M0S9_9BACT</name>